<dbReference type="InterPro" id="IPR013087">
    <property type="entry name" value="Znf_C2H2_type"/>
</dbReference>
<gene>
    <name evidence="4" type="ORF">DMAD_01602</name>
</gene>
<accession>A0AAU9G2F3</accession>
<feature type="region of interest" description="Disordered" evidence="2">
    <location>
        <begin position="29"/>
        <end position="125"/>
    </location>
</feature>
<protein>
    <recommendedName>
        <fullName evidence="3">C2H2-type domain-containing protein</fullName>
    </recommendedName>
</protein>
<proteinExistence type="predicted"/>
<dbReference type="Proteomes" id="UP001500889">
    <property type="component" value="Chromosome A"/>
</dbReference>
<feature type="domain" description="C2H2-type" evidence="3">
    <location>
        <begin position="232"/>
        <end position="264"/>
    </location>
</feature>
<name>A0AAU9G2F3_DROMD</name>
<evidence type="ECO:0000313" key="4">
    <source>
        <dbReference type="EMBL" id="BFG01971.1"/>
    </source>
</evidence>
<dbReference type="GO" id="GO:0008270">
    <property type="term" value="F:zinc ion binding"/>
    <property type="evidence" value="ECO:0007669"/>
    <property type="project" value="UniProtKB-KW"/>
</dbReference>
<keyword evidence="1" id="KW-0863">Zinc-finger</keyword>
<sequence length="296" mass="33447">MPKDIFRKRSAHSRNELRRRLDELEEQLRIEASEGQAEVQAEVQAEPQSEGPKPQAEEQPKPQAEEQPKPQAEEQPKPQAEEQPKPQAEEQPKPRAKPPAKPKESIGKVIRPQRHAPNVRYHYGSGEPSTNWLCSDDIPIVTRRTLEDNGSEQLMARHQVDDGGSEFSHTVWKVVKPGQRRDKKYDKNGVKIGYIQELPVEKGDEKGIGKGKENVPPAVGKSAQVAELVLPLGCPEKECKMKFADRAALSVHQRLSGHHNWQHQCEKCKKFFRQVNYLNIHKAACLKEGKDGAQAE</sequence>
<evidence type="ECO:0000313" key="5">
    <source>
        <dbReference type="Proteomes" id="UP001500889"/>
    </source>
</evidence>
<dbReference type="AlphaFoldDB" id="A0AAU9G2F3"/>
<organism evidence="4 5">
    <name type="scientific">Drosophila madeirensis</name>
    <name type="common">Fruit fly</name>
    <dbReference type="NCBI Taxonomy" id="30013"/>
    <lineage>
        <taxon>Eukaryota</taxon>
        <taxon>Metazoa</taxon>
        <taxon>Ecdysozoa</taxon>
        <taxon>Arthropoda</taxon>
        <taxon>Hexapoda</taxon>
        <taxon>Insecta</taxon>
        <taxon>Pterygota</taxon>
        <taxon>Neoptera</taxon>
        <taxon>Endopterygota</taxon>
        <taxon>Diptera</taxon>
        <taxon>Brachycera</taxon>
        <taxon>Muscomorpha</taxon>
        <taxon>Ephydroidea</taxon>
        <taxon>Drosophilidae</taxon>
        <taxon>Drosophila</taxon>
        <taxon>Sophophora</taxon>
    </lineage>
</organism>
<dbReference type="Gene3D" id="3.30.160.60">
    <property type="entry name" value="Classic Zinc Finger"/>
    <property type="match status" value="1"/>
</dbReference>
<keyword evidence="1" id="KW-0862">Zinc</keyword>
<feature type="compositionally biased region" description="Basic and acidic residues" evidence="2">
    <location>
        <begin position="55"/>
        <end position="93"/>
    </location>
</feature>
<keyword evidence="5" id="KW-1185">Reference proteome</keyword>
<dbReference type="EMBL" id="AP029266">
    <property type="protein sequence ID" value="BFG01971.1"/>
    <property type="molecule type" value="Genomic_DNA"/>
</dbReference>
<reference evidence="4 5" key="1">
    <citation type="submission" date="2024-02" db="EMBL/GenBank/DDBJ databases">
        <title>A chromosome-level genome assembly of Drosophila madeirensis, a fruit fly species endemic to Madeira island.</title>
        <authorList>
            <person name="Tomihara K."/>
            <person name="Llopart A."/>
            <person name="Yamamoto D."/>
        </authorList>
    </citation>
    <scope>NUCLEOTIDE SEQUENCE [LARGE SCALE GENOMIC DNA]</scope>
    <source>
        <strain evidence="4 5">RF1</strain>
    </source>
</reference>
<dbReference type="PROSITE" id="PS50157">
    <property type="entry name" value="ZINC_FINGER_C2H2_2"/>
    <property type="match status" value="1"/>
</dbReference>
<keyword evidence="1" id="KW-0479">Metal-binding</keyword>
<evidence type="ECO:0000256" key="2">
    <source>
        <dbReference type="SAM" id="MobiDB-lite"/>
    </source>
</evidence>
<evidence type="ECO:0000256" key="1">
    <source>
        <dbReference type="PROSITE-ProRule" id="PRU00042"/>
    </source>
</evidence>
<evidence type="ECO:0000259" key="3">
    <source>
        <dbReference type="PROSITE" id="PS50157"/>
    </source>
</evidence>
<dbReference type="PROSITE" id="PS00028">
    <property type="entry name" value="ZINC_FINGER_C2H2_1"/>
    <property type="match status" value="1"/>
</dbReference>